<evidence type="ECO:0000313" key="1">
    <source>
        <dbReference type="EMBL" id="KKU06918.1"/>
    </source>
</evidence>
<comment type="caution">
    <text evidence="1">The sequence shown here is derived from an EMBL/GenBank/DDBJ whole genome shotgun (WGS) entry which is preliminary data.</text>
</comment>
<protein>
    <submittedName>
        <fullName evidence="1">Uncharacterized protein</fullName>
    </submittedName>
</protein>
<proteinExistence type="predicted"/>
<name>A0A0G1PNC7_9BACT</name>
<sequence>MENPRRENHENTGRQEVSLSELVLGQKIKIKQPSRDPLEPGAEGMGCKAYFIDSVITKINIVDNPDDCYIETKDSVTLFGNSSVNEFTGKQLYMENNILYADPDTES</sequence>
<organism evidence="1 2">
    <name type="scientific">Candidatus Uhrbacteria bacterium GW2011_GWE2_45_35</name>
    <dbReference type="NCBI Taxonomy" id="1618993"/>
    <lineage>
        <taxon>Bacteria</taxon>
        <taxon>Candidatus Uhriibacteriota</taxon>
    </lineage>
</organism>
<gene>
    <name evidence="1" type="ORF">UX09_C0038G0010</name>
</gene>
<reference evidence="1 2" key="1">
    <citation type="journal article" date="2015" name="Nature">
        <title>rRNA introns, odd ribosomes, and small enigmatic genomes across a large radiation of phyla.</title>
        <authorList>
            <person name="Brown C.T."/>
            <person name="Hug L.A."/>
            <person name="Thomas B.C."/>
            <person name="Sharon I."/>
            <person name="Castelle C.J."/>
            <person name="Singh A."/>
            <person name="Wilkins M.J."/>
            <person name="Williams K.H."/>
            <person name="Banfield J.F."/>
        </authorList>
    </citation>
    <scope>NUCLEOTIDE SEQUENCE [LARGE SCALE GENOMIC DNA]</scope>
</reference>
<accession>A0A0G1PNC7</accession>
<evidence type="ECO:0000313" key="2">
    <source>
        <dbReference type="Proteomes" id="UP000034354"/>
    </source>
</evidence>
<dbReference type="Proteomes" id="UP000034354">
    <property type="component" value="Unassembled WGS sequence"/>
</dbReference>
<dbReference type="AlphaFoldDB" id="A0A0G1PNC7"/>
<dbReference type="EMBL" id="LCKW01000038">
    <property type="protein sequence ID" value="KKU06918.1"/>
    <property type="molecule type" value="Genomic_DNA"/>
</dbReference>